<organism evidence="3 4">
    <name type="scientific">Flammeovirga pectinis</name>
    <dbReference type="NCBI Taxonomy" id="2494373"/>
    <lineage>
        <taxon>Bacteria</taxon>
        <taxon>Pseudomonadati</taxon>
        <taxon>Bacteroidota</taxon>
        <taxon>Cytophagia</taxon>
        <taxon>Cytophagales</taxon>
        <taxon>Flammeovirgaceae</taxon>
        <taxon>Flammeovirga</taxon>
    </lineage>
</organism>
<feature type="compositionally biased region" description="Polar residues" evidence="1">
    <location>
        <begin position="188"/>
        <end position="200"/>
    </location>
</feature>
<keyword evidence="2" id="KW-0472">Membrane</keyword>
<feature type="region of interest" description="Disordered" evidence="1">
    <location>
        <begin position="61"/>
        <end position="217"/>
    </location>
</feature>
<evidence type="ECO:0000313" key="3">
    <source>
        <dbReference type="EMBL" id="AZQ62128.1"/>
    </source>
</evidence>
<gene>
    <name evidence="3" type="ORF">EI427_07720</name>
</gene>
<dbReference type="EMBL" id="CP034562">
    <property type="protein sequence ID" value="AZQ62128.1"/>
    <property type="molecule type" value="Genomic_DNA"/>
</dbReference>
<dbReference type="AlphaFoldDB" id="A0A3Q9FQ00"/>
<dbReference type="OrthoDB" id="979886at2"/>
<evidence type="ECO:0000256" key="1">
    <source>
        <dbReference type="SAM" id="MobiDB-lite"/>
    </source>
</evidence>
<dbReference type="RefSeq" id="WP_126613356.1">
    <property type="nucleotide sequence ID" value="NZ_CP034562.1"/>
</dbReference>
<evidence type="ECO:0000256" key="2">
    <source>
        <dbReference type="SAM" id="Phobius"/>
    </source>
</evidence>
<keyword evidence="4" id="KW-1185">Reference proteome</keyword>
<evidence type="ECO:0000313" key="4">
    <source>
        <dbReference type="Proteomes" id="UP000267268"/>
    </source>
</evidence>
<dbReference type="KEGG" id="fll:EI427_07720"/>
<feature type="compositionally biased region" description="Basic and acidic residues" evidence="1">
    <location>
        <begin position="137"/>
        <end position="168"/>
    </location>
</feature>
<proteinExistence type="predicted"/>
<feature type="compositionally biased region" description="Acidic residues" evidence="1">
    <location>
        <begin position="86"/>
        <end position="105"/>
    </location>
</feature>
<dbReference type="Proteomes" id="UP000267268">
    <property type="component" value="Chromosome 1"/>
</dbReference>
<keyword evidence="2" id="KW-1133">Transmembrane helix</keyword>
<evidence type="ECO:0008006" key="5">
    <source>
        <dbReference type="Google" id="ProtNLM"/>
    </source>
</evidence>
<reference evidence="3 4" key="1">
    <citation type="submission" date="2018-12" db="EMBL/GenBank/DDBJ databases">
        <title>Flammeovirga pectinis sp. nov., isolated from the gut of the Korean scallop, Patinopecten yessoensis.</title>
        <authorList>
            <person name="Bae J.-W."/>
            <person name="Jeong Y.-S."/>
            <person name="Kang W."/>
        </authorList>
    </citation>
    <scope>NUCLEOTIDE SEQUENCE [LARGE SCALE GENOMIC DNA]</scope>
    <source>
        <strain evidence="3 4">L12M1</strain>
    </source>
</reference>
<protein>
    <recommendedName>
        <fullName evidence="5">Energy transducer TonB</fullName>
    </recommendedName>
</protein>
<name>A0A3Q9FQ00_9BACT</name>
<keyword evidence="2" id="KW-0812">Transmembrane</keyword>
<accession>A0A3Q9FQ00</accession>
<feature type="transmembrane region" description="Helical" evidence="2">
    <location>
        <begin position="20"/>
        <end position="39"/>
    </location>
</feature>
<sequence>MEKSPYEIKQEKKNRNISVLVTILSVVIILVIAWFTIVWSPPDPPIPQYGIEVNFGLDDAGFGKQQEETPTTSEENSLDEPKPSPEIEEQAPPEVIEETIEEPEPPAEVAPTPDPVEETSQQPTAVTDAPVEESVETVEKPKVVVKKVEKKQPDPKKDPKPVEKKETPPPKVVKPNTSTLMAKPDGSTGKTDASKQNNNGDVEGAKGDQGSKHGTVNADALMDSKGGSGGSALNMPGWNWIDPPNVVDDSHETGKIVFEIQVDDFGEVISVKTLFRSVTKQVVDKYKSAVEQLAFEPTSTEGVGSSITTGRITFIIRSK</sequence>